<gene>
    <name evidence="4" type="ORF">PQO05_07045</name>
</gene>
<dbReference type="InterPro" id="IPR025331">
    <property type="entry name" value="TNT"/>
</dbReference>
<evidence type="ECO:0000259" key="2">
    <source>
        <dbReference type="Pfam" id="PF14021"/>
    </source>
</evidence>
<sequence length="1278" mass="140955">MKRKIFQCSVIYIFAFISGLSFLPAQVNAQKNVVLSKPNTTGNIVATQSIRLVTGFSSHGPMTLGISPVIPLNSTPNNDHNYVVTNVPRIATTDASQIPGKNINEVSQQIQYLDGFGRLQQTVNTKASPNLNDVISPVEYDAMGRQAKQYQAYTDGNNISGSYRNTALTGPTSYFDSDQYQFFQQPDLKVANTTNPYSESIYEQNSFGRPMEQGYPGTTWKTGAGHDLQSSYGTNGSQDVKLWRVNTSNSGASYTYYPAGTLFSTTATDENNHSVIQYQDLNGHTICRKMQGDNGAMLTTDYIYDDAGNLRYVVPPLPTIPVAVNLPTSFIESDAVAINFFYAYHYDGRNRLIEKRIPGKGWEYSVYNKLDQLVLSQNPAQAELGIWSYVKYDARSRAVVTGDYYTTSSRAALQTAIDGFTGPFTETFTNNSTNFGYSDNSYPAIALGNNKKVLTVSYYDNYDFLNNSNINPNSSVFVPPNSAIDTLEHSPIGLLTGQKTEVIGLTTPTYLLSINHFDNYGNTVKTIAQSVKNSVTSSGQYDQYEFQFSYNGLPTRTIRTHYLSSSLQLTTNSFISYDEGGRKILLKEQYITPAVTGPVINLAKYEYNEMGQLVTKHLHSLSASNNPESSEFYQHIDYRYNTRGWLTRINNPTSGNLADETYPAQTDLFAEQIDFDQPNGNYAGTKAQYNGNISTVSWQTLNKPGASSPIGTQGYVLGYDNLNRLTNSFYKSSANNDNFNEAATYDELGNILSLSRNSSPTSYLNKLVYDYGTGSQRGNVLLDVQDNGGSENYHPTYTYTSNGSQKTDTQQGISLITYNELSLPDQVNFSSGKTIKFLYSTSGQKLERIIQVAGAGEDRSYINGIEYAGNTIDFIHADEGRARPGSPGSYVQEYQIADHLGNIRVMFDGSGSSLSTNNIVQTSDYYGFGRDINYINNNYQYKYNGKELSTDLGAYDYGARYYNPVTARWNGVDNAAEQSRRWSPYSYAYNNPIRNIDPDGNFSYDYSSEIANATSYSLGKIEYNGYNNAMNDAADYGAYMEYLSGQTEHPPLRYDASWNAMINQMSSHTMDMFSVYWRGKGSSASDDGGLWGALNSGPSSQGWYGGIGGFLVSITPFGGVVDFVNAAKNNDVGGAIAGLASTALFFTGESEISSSVKALQVESAEISNTSTDVANFWPPNGGALGNWTNEIAMPGQVMDRYGSIYGSYASPVGTPFNMRALSPSTDINDYLKFEVVKPFPIQKSLIAPTAWDIGLGTQFKLPIGLNYLDDFGYTKFIP</sequence>
<feature type="domain" description="TNT" evidence="2">
    <location>
        <begin position="1194"/>
        <end position="1262"/>
    </location>
</feature>
<accession>A0ABY7TBI4</accession>
<dbReference type="Gene3D" id="2.180.10.10">
    <property type="entry name" value="RHS repeat-associated core"/>
    <property type="match status" value="1"/>
</dbReference>
<keyword evidence="1" id="KW-0732">Signal</keyword>
<dbReference type="PANTHER" id="PTHR32305:SF15">
    <property type="entry name" value="PROTEIN RHSA-RELATED"/>
    <property type="match status" value="1"/>
</dbReference>
<proteinExistence type="predicted"/>
<feature type="signal peptide" evidence="1">
    <location>
        <begin position="1"/>
        <end position="29"/>
    </location>
</feature>
<feature type="domain" description="DUF6443" evidence="3">
    <location>
        <begin position="88"/>
        <end position="233"/>
    </location>
</feature>
<evidence type="ECO:0000259" key="3">
    <source>
        <dbReference type="Pfam" id="PF20041"/>
    </source>
</evidence>
<dbReference type="RefSeq" id="WP_273631997.1">
    <property type="nucleotide sequence ID" value="NZ_CP117167.1"/>
</dbReference>
<dbReference type="Pfam" id="PF14021">
    <property type="entry name" value="TNT"/>
    <property type="match status" value="1"/>
</dbReference>
<dbReference type="EMBL" id="CP117167">
    <property type="protein sequence ID" value="WCT13691.1"/>
    <property type="molecule type" value="Genomic_DNA"/>
</dbReference>
<dbReference type="InterPro" id="IPR050708">
    <property type="entry name" value="T6SS_VgrG/RHS"/>
</dbReference>
<dbReference type="Proteomes" id="UP001216139">
    <property type="component" value="Chromosome"/>
</dbReference>
<dbReference type="PANTHER" id="PTHR32305">
    <property type="match status" value="1"/>
</dbReference>
<reference evidence="4 5" key="1">
    <citation type="submission" date="2023-02" db="EMBL/GenBank/DDBJ databases">
        <title>Genome sequence of Mucilaginibacter jinjuensis strain KACC 16571.</title>
        <authorList>
            <person name="Kim S."/>
            <person name="Heo J."/>
            <person name="Kwon S.-W."/>
        </authorList>
    </citation>
    <scope>NUCLEOTIDE SEQUENCE [LARGE SCALE GENOMIC DNA]</scope>
    <source>
        <strain evidence="4 5">KACC 16571</strain>
    </source>
</reference>
<evidence type="ECO:0000313" key="4">
    <source>
        <dbReference type="EMBL" id="WCT13691.1"/>
    </source>
</evidence>
<evidence type="ECO:0000256" key="1">
    <source>
        <dbReference type="SAM" id="SignalP"/>
    </source>
</evidence>
<dbReference type="Pfam" id="PF20041">
    <property type="entry name" value="DUF6443"/>
    <property type="match status" value="1"/>
</dbReference>
<evidence type="ECO:0000313" key="5">
    <source>
        <dbReference type="Proteomes" id="UP001216139"/>
    </source>
</evidence>
<protein>
    <submittedName>
        <fullName evidence="4">DUF6443 domain-containing protein</fullName>
    </submittedName>
</protein>
<organism evidence="4 5">
    <name type="scientific">Mucilaginibacter jinjuensis</name>
    <dbReference type="NCBI Taxonomy" id="1176721"/>
    <lineage>
        <taxon>Bacteria</taxon>
        <taxon>Pseudomonadati</taxon>
        <taxon>Bacteroidota</taxon>
        <taxon>Sphingobacteriia</taxon>
        <taxon>Sphingobacteriales</taxon>
        <taxon>Sphingobacteriaceae</taxon>
        <taxon>Mucilaginibacter</taxon>
    </lineage>
</organism>
<dbReference type="InterPro" id="IPR045619">
    <property type="entry name" value="DUF6443"/>
</dbReference>
<feature type="chain" id="PRO_5046330139" evidence="1">
    <location>
        <begin position="30"/>
        <end position="1278"/>
    </location>
</feature>
<name>A0ABY7TBI4_9SPHI</name>
<keyword evidence="5" id="KW-1185">Reference proteome</keyword>
<dbReference type="NCBIfam" id="TIGR03696">
    <property type="entry name" value="Rhs_assc_core"/>
    <property type="match status" value="1"/>
</dbReference>
<dbReference type="InterPro" id="IPR022385">
    <property type="entry name" value="Rhs_assc_core"/>
</dbReference>